<dbReference type="UniPathway" id="UPA00359">
    <property type="reaction ID" value="UER00482"/>
</dbReference>
<evidence type="ECO:0000256" key="9">
    <source>
        <dbReference type="ARBA" id="ARBA00022777"/>
    </source>
</evidence>
<dbReference type="Pfam" id="PF02606">
    <property type="entry name" value="LpxK"/>
    <property type="match status" value="1"/>
</dbReference>
<dbReference type="AlphaFoldDB" id="A0A0J1BHD4"/>
<accession>A0A0J1BHD4</accession>
<dbReference type="PATRIC" id="fig|595434.4.peg.1693"/>
<dbReference type="InterPro" id="IPR003758">
    <property type="entry name" value="LpxK"/>
</dbReference>
<keyword evidence="6 13" id="KW-0441">Lipid A biosynthesis</keyword>
<evidence type="ECO:0000256" key="13">
    <source>
        <dbReference type="HAMAP-Rule" id="MF_00409"/>
    </source>
</evidence>
<dbReference type="GO" id="GO:0009244">
    <property type="term" value="P:lipopolysaccharide core region biosynthetic process"/>
    <property type="evidence" value="ECO:0007669"/>
    <property type="project" value="TreeGrafter"/>
</dbReference>
<evidence type="ECO:0000256" key="12">
    <source>
        <dbReference type="ARBA" id="ARBA00029757"/>
    </source>
</evidence>
<proteinExistence type="inferred from homology"/>
<gene>
    <name evidence="13" type="primary">lpxK</name>
    <name evidence="14" type="ORF">RISK_001774</name>
</gene>
<dbReference type="RefSeq" id="WP_047813610.1">
    <property type="nucleotide sequence ID" value="NZ_LECT01000016.1"/>
</dbReference>
<dbReference type="GO" id="GO:0009029">
    <property type="term" value="F:lipid-A 4'-kinase activity"/>
    <property type="evidence" value="ECO:0007669"/>
    <property type="project" value="UniProtKB-UniRule"/>
</dbReference>
<keyword evidence="15" id="KW-1185">Reference proteome</keyword>
<keyword evidence="9 13" id="KW-0418">Kinase</keyword>
<dbReference type="STRING" id="595434.RISK_001774"/>
<dbReference type="GO" id="GO:0005886">
    <property type="term" value="C:plasma membrane"/>
    <property type="evidence" value="ECO:0007669"/>
    <property type="project" value="TreeGrafter"/>
</dbReference>
<evidence type="ECO:0000256" key="6">
    <source>
        <dbReference type="ARBA" id="ARBA00022556"/>
    </source>
</evidence>
<dbReference type="PANTHER" id="PTHR42724">
    <property type="entry name" value="TETRAACYLDISACCHARIDE 4'-KINASE"/>
    <property type="match status" value="1"/>
</dbReference>
<dbReference type="OrthoDB" id="9789797at2"/>
<dbReference type="EC" id="2.7.1.130" evidence="3 13"/>
<keyword evidence="10 13" id="KW-0067">ATP-binding</keyword>
<dbReference type="PANTHER" id="PTHR42724:SF1">
    <property type="entry name" value="TETRAACYLDISACCHARIDE 4'-KINASE, MITOCHONDRIAL-RELATED"/>
    <property type="match status" value="1"/>
</dbReference>
<name>A0A0J1BHD4_RHOIS</name>
<evidence type="ECO:0000313" key="15">
    <source>
        <dbReference type="Proteomes" id="UP000036367"/>
    </source>
</evidence>
<evidence type="ECO:0000256" key="10">
    <source>
        <dbReference type="ARBA" id="ARBA00022840"/>
    </source>
</evidence>
<dbReference type="CDD" id="cd01983">
    <property type="entry name" value="SIMIBI"/>
    <property type="match status" value="1"/>
</dbReference>
<evidence type="ECO:0000256" key="5">
    <source>
        <dbReference type="ARBA" id="ARBA00022516"/>
    </source>
</evidence>
<dbReference type="InterPro" id="IPR027417">
    <property type="entry name" value="P-loop_NTPase"/>
</dbReference>
<evidence type="ECO:0000256" key="1">
    <source>
        <dbReference type="ARBA" id="ARBA00002274"/>
    </source>
</evidence>
<comment type="pathway">
    <text evidence="2 13">Glycolipid biosynthesis; lipid IV(A) biosynthesis; lipid IV(A) from (3R)-3-hydroxytetradecanoyl-[acyl-carrier-protein] and UDP-N-acetyl-alpha-D-glucosamine: step 6/6.</text>
</comment>
<comment type="caution">
    <text evidence="14">The sequence shown here is derived from an EMBL/GenBank/DDBJ whole genome shotgun (WGS) entry which is preliminary data.</text>
</comment>
<feature type="binding site" evidence="13">
    <location>
        <begin position="64"/>
        <end position="71"/>
    </location>
    <ligand>
        <name>ATP</name>
        <dbReference type="ChEBI" id="CHEBI:30616"/>
    </ligand>
</feature>
<dbReference type="EMBL" id="LECT01000016">
    <property type="protein sequence ID" value="KLU05923.1"/>
    <property type="molecule type" value="Genomic_DNA"/>
</dbReference>
<protein>
    <recommendedName>
        <fullName evidence="4 13">Tetraacyldisaccharide 4'-kinase</fullName>
        <ecNumber evidence="3 13">2.7.1.130</ecNumber>
    </recommendedName>
    <alternativeName>
        <fullName evidence="12 13">Lipid A 4'-kinase</fullName>
    </alternativeName>
</protein>
<keyword evidence="8 13" id="KW-0547">Nucleotide-binding</keyword>
<evidence type="ECO:0000256" key="7">
    <source>
        <dbReference type="ARBA" id="ARBA00022679"/>
    </source>
</evidence>
<comment type="function">
    <text evidence="1 13">Transfers the gamma-phosphate of ATP to the 4'-position of a tetraacyldisaccharide 1-phosphate intermediate (termed DS-1-P) to form tetraacyldisaccharide 1,4'-bis-phosphate (lipid IVA).</text>
</comment>
<evidence type="ECO:0000256" key="2">
    <source>
        <dbReference type="ARBA" id="ARBA00004870"/>
    </source>
</evidence>
<reference evidence="14" key="1">
    <citation type="submission" date="2015-05" db="EMBL/GenBank/DDBJ databases">
        <title>Permanent draft genome of Rhodopirellula islandicus K833.</title>
        <authorList>
            <person name="Kizina J."/>
            <person name="Richter M."/>
            <person name="Glockner F.O."/>
            <person name="Harder J."/>
        </authorList>
    </citation>
    <scope>NUCLEOTIDE SEQUENCE [LARGE SCALE GENOMIC DNA]</scope>
    <source>
        <strain evidence="14">K833</strain>
    </source>
</reference>
<keyword evidence="5 13" id="KW-0444">Lipid biosynthesis</keyword>
<dbReference type="Proteomes" id="UP000036367">
    <property type="component" value="Unassembled WGS sequence"/>
</dbReference>
<dbReference type="HAMAP" id="MF_00409">
    <property type="entry name" value="LpxK"/>
    <property type="match status" value="1"/>
</dbReference>
<comment type="catalytic activity">
    <reaction evidence="13">
        <text>a lipid A disaccharide + ATP = a lipid IVA + ADP + H(+)</text>
        <dbReference type="Rhea" id="RHEA:67840"/>
        <dbReference type="ChEBI" id="CHEBI:15378"/>
        <dbReference type="ChEBI" id="CHEBI:30616"/>
        <dbReference type="ChEBI" id="CHEBI:176343"/>
        <dbReference type="ChEBI" id="CHEBI:176425"/>
        <dbReference type="ChEBI" id="CHEBI:456216"/>
        <dbReference type="EC" id="2.7.1.130"/>
    </reaction>
</comment>
<dbReference type="GO" id="GO:0009245">
    <property type="term" value="P:lipid A biosynthetic process"/>
    <property type="evidence" value="ECO:0007669"/>
    <property type="project" value="UniProtKB-UniRule"/>
</dbReference>
<comment type="similarity">
    <text evidence="13">Belongs to the LpxK family.</text>
</comment>
<evidence type="ECO:0000256" key="8">
    <source>
        <dbReference type="ARBA" id="ARBA00022741"/>
    </source>
</evidence>
<evidence type="ECO:0000256" key="3">
    <source>
        <dbReference type="ARBA" id="ARBA00012071"/>
    </source>
</evidence>
<keyword evidence="7 13" id="KW-0808">Transferase</keyword>
<dbReference type="NCBIfam" id="TIGR00682">
    <property type="entry name" value="lpxK"/>
    <property type="match status" value="1"/>
</dbReference>
<evidence type="ECO:0000313" key="14">
    <source>
        <dbReference type="EMBL" id="KLU05923.1"/>
    </source>
</evidence>
<sequence>MSWDYRPLLSGQSRNPISALARGALWCASGFYNVAARHRRRQFDNGKQETFHAGVPVFSVGNLTTGGTGKTPVVADLCRRLRAMDFRVAIISRGYGATDGGMNDEAMELQERLPDVPHVQHRDRVEAARIAVEELAAEVLVMDDGFQHRRLQRDLDIVVVDATCPFGYGHVLPRGTLREPLDSVARADWILITRVDQVDPEDVLAIRSTIAQYAPDCPILETEHRPSTIQNSVGQWEAIEVLNDQPVALVSAIGNPNAFEQTVRDCGAIVVDHLRLPDHDSYERATREKLRAWVTKLKTKDPSPQRLLCTHKDAVKLATDSVAGVPLGYIPIELAYRTSDEPLQLRLELLMGGAVEDQSSREDSA</sequence>
<evidence type="ECO:0000256" key="11">
    <source>
        <dbReference type="ARBA" id="ARBA00023098"/>
    </source>
</evidence>
<keyword evidence="11 13" id="KW-0443">Lipid metabolism</keyword>
<dbReference type="SUPFAM" id="SSF52540">
    <property type="entry name" value="P-loop containing nucleoside triphosphate hydrolases"/>
    <property type="match status" value="1"/>
</dbReference>
<organism evidence="14 15">
    <name type="scientific">Rhodopirellula islandica</name>
    <dbReference type="NCBI Taxonomy" id="595434"/>
    <lineage>
        <taxon>Bacteria</taxon>
        <taxon>Pseudomonadati</taxon>
        <taxon>Planctomycetota</taxon>
        <taxon>Planctomycetia</taxon>
        <taxon>Pirellulales</taxon>
        <taxon>Pirellulaceae</taxon>
        <taxon>Rhodopirellula</taxon>
    </lineage>
</organism>
<evidence type="ECO:0000256" key="4">
    <source>
        <dbReference type="ARBA" id="ARBA00016436"/>
    </source>
</evidence>
<dbReference type="GO" id="GO:0005524">
    <property type="term" value="F:ATP binding"/>
    <property type="evidence" value="ECO:0007669"/>
    <property type="project" value="UniProtKB-UniRule"/>
</dbReference>